<gene>
    <name evidence="7" type="ORF">CXK99_07795</name>
</gene>
<feature type="domain" description="Multidrug resistance protein MdtA-like barrel-sandwich hybrid" evidence="5">
    <location>
        <begin position="78"/>
        <end position="267"/>
    </location>
</feature>
<evidence type="ECO:0000313" key="7">
    <source>
        <dbReference type="EMBL" id="PNF60142.1"/>
    </source>
</evidence>
<dbReference type="EMBL" id="POUM01000005">
    <property type="protein sequence ID" value="PNF60142.1"/>
    <property type="molecule type" value="Genomic_DNA"/>
</dbReference>
<dbReference type="Proteomes" id="UP000236003">
    <property type="component" value="Unassembled WGS sequence"/>
</dbReference>
<evidence type="ECO:0000256" key="1">
    <source>
        <dbReference type="ARBA" id="ARBA00009477"/>
    </source>
</evidence>
<feature type="compositionally biased region" description="Low complexity" evidence="2">
    <location>
        <begin position="9"/>
        <end position="20"/>
    </location>
</feature>
<proteinExistence type="inferred from homology"/>
<evidence type="ECO:0000259" key="4">
    <source>
        <dbReference type="Pfam" id="PF25876"/>
    </source>
</evidence>
<dbReference type="SUPFAM" id="SSF111369">
    <property type="entry name" value="HlyD-like secretion proteins"/>
    <property type="match status" value="3"/>
</dbReference>
<dbReference type="Pfam" id="PF25954">
    <property type="entry name" value="Beta-barrel_RND_2"/>
    <property type="match status" value="1"/>
</dbReference>
<dbReference type="InterPro" id="IPR058624">
    <property type="entry name" value="MdtA-like_HH"/>
</dbReference>
<feature type="domain" description="CusB-like beta-barrel" evidence="6">
    <location>
        <begin position="273"/>
        <end position="317"/>
    </location>
</feature>
<feature type="domain" description="Multidrug resistance protein MdtA-like alpha-helical hairpin" evidence="4">
    <location>
        <begin position="142"/>
        <end position="208"/>
    </location>
</feature>
<dbReference type="InterPro" id="IPR058625">
    <property type="entry name" value="MdtA-like_BSH"/>
</dbReference>
<dbReference type="PANTHER" id="PTHR30386">
    <property type="entry name" value="MEMBRANE FUSION SUBUNIT OF EMRAB-TOLC MULTIDRUG EFFLUX PUMP"/>
    <property type="match status" value="1"/>
</dbReference>
<reference evidence="7 8" key="1">
    <citation type="submission" date="2018-01" db="EMBL/GenBank/DDBJ databases">
        <title>Denitrification phenotypes of diverse strains of Pseudomonas stutzeri.</title>
        <authorList>
            <person name="Milligan D.A."/>
            <person name="Bergaust L."/>
            <person name="Bakken L.R."/>
            <person name="Frostegard A."/>
        </authorList>
    </citation>
    <scope>NUCLEOTIDE SEQUENCE [LARGE SCALE GENOMIC DNA]</scope>
    <source>
        <strain evidence="7 8">CCUG 44592</strain>
    </source>
</reference>
<feature type="transmembrane region" description="Helical" evidence="3">
    <location>
        <begin position="35"/>
        <end position="56"/>
    </location>
</feature>
<dbReference type="AlphaFoldDB" id="A0A2N8RGD3"/>
<dbReference type="PRINTS" id="PR01490">
    <property type="entry name" value="RTXTOXIND"/>
</dbReference>
<evidence type="ECO:0000259" key="6">
    <source>
        <dbReference type="Pfam" id="PF25954"/>
    </source>
</evidence>
<feature type="region of interest" description="Disordered" evidence="2">
    <location>
        <begin position="1"/>
        <end position="29"/>
    </location>
</feature>
<organism evidence="7 8">
    <name type="scientific">Stutzerimonas stutzeri</name>
    <name type="common">Pseudomonas stutzeri</name>
    <dbReference type="NCBI Taxonomy" id="316"/>
    <lineage>
        <taxon>Bacteria</taxon>
        <taxon>Pseudomonadati</taxon>
        <taxon>Pseudomonadota</taxon>
        <taxon>Gammaproteobacteria</taxon>
        <taxon>Pseudomonadales</taxon>
        <taxon>Pseudomonadaceae</taxon>
        <taxon>Stutzerimonas</taxon>
    </lineage>
</organism>
<name>A0A2N8RGD3_STUST</name>
<dbReference type="Gene3D" id="2.40.50.100">
    <property type="match status" value="1"/>
</dbReference>
<protein>
    <submittedName>
        <fullName evidence="7">Hemolysin secretion protein D</fullName>
    </submittedName>
</protein>
<keyword evidence="3" id="KW-0812">Transmembrane</keyword>
<dbReference type="PANTHER" id="PTHR30386:SF24">
    <property type="entry name" value="MULTIDRUG RESISTANCE EFFLUX PUMP"/>
    <property type="match status" value="1"/>
</dbReference>
<sequence length="371" mass="40569">MSDARTPDDQTTPTTDAGGTPPEPPKTIQPSRRSVLLMSLVALVGVLAVLYAWQLWPFSGSQVTTENAYVRGQLTVLAPQVAGYVTEVRVQDFEQVRQGQVLVRIDDRQYQQRVAQRRAERDAARFELENLDQQLAADRATLAVRRADLFAAEAELVRARTDERRVDELAERGSVSIRERDQARASALAAKANVQKARAAIEIAEQTLKASDVSRGGLDARVQIAEATLHQAEIDLANTEIVAPTAGRVSEVGVRLGQYVSAGSQLLFLVPPKLWVIANYKETQTANMRAGQPVTFEVDALDGARLTGRVERLAPATGSEFSVLRPDNATGNFTKVVQRLPVRIAIDPDQPLLERLRPGLSVITHVDTAAQ</sequence>
<comment type="similarity">
    <text evidence="1">Belongs to the membrane fusion protein (MFP) (TC 8.A.1) family.</text>
</comment>
<dbReference type="InterPro" id="IPR058792">
    <property type="entry name" value="Beta-barrel_RND_2"/>
</dbReference>
<dbReference type="InterPro" id="IPR050739">
    <property type="entry name" value="MFP"/>
</dbReference>
<dbReference type="Gene3D" id="2.40.30.170">
    <property type="match status" value="1"/>
</dbReference>
<evidence type="ECO:0000313" key="8">
    <source>
        <dbReference type="Proteomes" id="UP000236003"/>
    </source>
</evidence>
<evidence type="ECO:0000259" key="5">
    <source>
        <dbReference type="Pfam" id="PF25917"/>
    </source>
</evidence>
<evidence type="ECO:0000256" key="2">
    <source>
        <dbReference type="SAM" id="MobiDB-lite"/>
    </source>
</evidence>
<dbReference type="Pfam" id="PF25917">
    <property type="entry name" value="BSH_RND"/>
    <property type="match status" value="1"/>
</dbReference>
<dbReference type="Pfam" id="PF25876">
    <property type="entry name" value="HH_MFP_RND"/>
    <property type="match status" value="1"/>
</dbReference>
<comment type="caution">
    <text evidence="7">The sequence shown here is derived from an EMBL/GenBank/DDBJ whole genome shotgun (WGS) entry which is preliminary data.</text>
</comment>
<dbReference type="Gene3D" id="1.10.287.470">
    <property type="entry name" value="Helix hairpin bin"/>
    <property type="match status" value="2"/>
</dbReference>
<accession>A0A2N8RGD3</accession>
<keyword evidence="3" id="KW-0472">Membrane</keyword>
<keyword evidence="3" id="KW-1133">Transmembrane helix</keyword>
<dbReference type="RefSeq" id="WP_102820244.1">
    <property type="nucleotide sequence ID" value="NZ_JAMOHR010000005.1"/>
</dbReference>
<evidence type="ECO:0000256" key="3">
    <source>
        <dbReference type="SAM" id="Phobius"/>
    </source>
</evidence>